<proteinExistence type="predicted"/>
<feature type="compositionally biased region" description="Basic residues" evidence="3">
    <location>
        <begin position="111"/>
        <end position="122"/>
    </location>
</feature>
<dbReference type="Pfam" id="PF05383">
    <property type="entry name" value="La"/>
    <property type="match status" value="1"/>
</dbReference>
<evidence type="ECO:0000256" key="2">
    <source>
        <dbReference type="PROSITE-ProRule" id="PRU00332"/>
    </source>
</evidence>
<dbReference type="CDD" id="cd07323">
    <property type="entry name" value="LAM"/>
    <property type="match status" value="1"/>
</dbReference>
<reference evidence="5" key="1">
    <citation type="submission" date="2020-07" db="EMBL/GenBank/DDBJ databases">
        <authorList>
            <person name="Lin J."/>
        </authorList>
    </citation>
    <scope>NUCLEOTIDE SEQUENCE</scope>
</reference>
<dbReference type="PANTHER" id="PTHR22792:SF101">
    <property type="entry name" value="LA-RELATED PROTEIN 1A"/>
    <property type="match status" value="1"/>
</dbReference>
<feature type="compositionally biased region" description="Polar residues" evidence="3">
    <location>
        <begin position="665"/>
        <end position="676"/>
    </location>
</feature>
<feature type="region of interest" description="Disordered" evidence="3">
    <location>
        <begin position="186"/>
        <end position="209"/>
    </location>
</feature>
<dbReference type="Gene3D" id="1.10.10.10">
    <property type="entry name" value="Winged helix-like DNA-binding domain superfamily/Winged helix DNA-binding domain"/>
    <property type="match status" value="1"/>
</dbReference>
<dbReference type="GO" id="GO:0000339">
    <property type="term" value="F:RNA cap binding"/>
    <property type="evidence" value="ECO:0007669"/>
    <property type="project" value="InterPro"/>
</dbReference>
<dbReference type="SMART" id="SM00684">
    <property type="entry name" value="DM15"/>
    <property type="match status" value="3"/>
</dbReference>
<feature type="region of interest" description="Disordered" evidence="3">
    <location>
        <begin position="286"/>
        <end position="317"/>
    </location>
</feature>
<feature type="compositionally biased region" description="Basic and acidic residues" evidence="3">
    <location>
        <begin position="298"/>
        <end position="317"/>
    </location>
</feature>
<dbReference type="Pfam" id="PF21071">
    <property type="entry name" value="LARP1_HEAT"/>
    <property type="match status" value="1"/>
</dbReference>
<dbReference type="InterPro" id="IPR045180">
    <property type="entry name" value="La_dom_prot"/>
</dbReference>
<feature type="region of interest" description="Disordered" evidence="3">
    <location>
        <begin position="1"/>
        <end position="130"/>
    </location>
</feature>
<protein>
    <recommendedName>
        <fullName evidence="4">HTH La-type RNA-binding domain-containing protein</fullName>
    </recommendedName>
</protein>
<evidence type="ECO:0000256" key="3">
    <source>
        <dbReference type="SAM" id="MobiDB-lite"/>
    </source>
</evidence>
<gene>
    <name evidence="5" type="ORF">CB5_LOCUS23185</name>
</gene>
<dbReference type="AlphaFoldDB" id="A0A6V7Q9W2"/>
<feature type="compositionally biased region" description="Polar residues" evidence="3">
    <location>
        <begin position="93"/>
        <end position="109"/>
    </location>
</feature>
<dbReference type="InterPro" id="IPR036390">
    <property type="entry name" value="WH_DNA-bd_sf"/>
</dbReference>
<organism evidence="5">
    <name type="scientific">Ananas comosus var. bracteatus</name>
    <name type="common">red pineapple</name>
    <dbReference type="NCBI Taxonomy" id="296719"/>
    <lineage>
        <taxon>Eukaryota</taxon>
        <taxon>Viridiplantae</taxon>
        <taxon>Streptophyta</taxon>
        <taxon>Embryophyta</taxon>
        <taxon>Tracheophyta</taxon>
        <taxon>Spermatophyta</taxon>
        <taxon>Magnoliopsida</taxon>
        <taxon>Liliopsida</taxon>
        <taxon>Poales</taxon>
        <taxon>Bromeliaceae</taxon>
        <taxon>Bromelioideae</taxon>
        <taxon>Ananas</taxon>
    </lineage>
</organism>
<keyword evidence="1 2" id="KW-0694">RNA-binding</keyword>
<evidence type="ECO:0000313" key="5">
    <source>
        <dbReference type="EMBL" id="CAD1839974.1"/>
    </source>
</evidence>
<dbReference type="PANTHER" id="PTHR22792">
    <property type="entry name" value="LUPUS LA PROTEIN-RELATED"/>
    <property type="match status" value="1"/>
</dbReference>
<feature type="compositionally biased region" description="Low complexity" evidence="3">
    <location>
        <begin position="64"/>
        <end position="77"/>
    </location>
</feature>
<feature type="compositionally biased region" description="Low complexity" evidence="3">
    <location>
        <begin position="919"/>
        <end position="929"/>
    </location>
</feature>
<feature type="region of interest" description="Disordered" evidence="3">
    <location>
        <begin position="423"/>
        <end position="450"/>
    </location>
</feature>
<dbReference type="GO" id="GO:0048255">
    <property type="term" value="P:mRNA stabilization"/>
    <property type="evidence" value="ECO:0007669"/>
    <property type="project" value="InterPro"/>
</dbReference>
<name>A0A6V7Q9W2_ANACO</name>
<dbReference type="SMART" id="SM00715">
    <property type="entry name" value="LA"/>
    <property type="match status" value="1"/>
</dbReference>
<feature type="compositionally biased region" description="Basic and acidic residues" evidence="3">
    <location>
        <begin position="930"/>
        <end position="942"/>
    </location>
</feature>
<feature type="region of interest" description="Disordered" evidence="3">
    <location>
        <begin position="907"/>
        <end position="942"/>
    </location>
</feature>
<dbReference type="InterPro" id="IPR006607">
    <property type="entry name" value="DM15"/>
</dbReference>
<dbReference type="InterPro" id="IPR036388">
    <property type="entry name" value="WH-like_DNA-bd_sf"/>
</dbReference>
<evidence type="ECO:0000256" key="1">
    <source>
        <dbReference type="ARBA" id="ARBA00022884"/>
    </source>
</evidence>
<feature type="domain" description="HTH La-type RNA-binding" evidence="4">
    <location>
        <begin position="314"/>
        <end position="404"/>
    </location>
</feature>
<feature type="compositionally biased region" description="Polar residues" evidence="3">
    <location>
        <begin position="430"/>
        <end position="444"/>
    </location>
</feature>
<feature type="compositionally biased region" description="Basic and acidic residues" evidence="3">
    <location>
        <begin position="612"/>
        <end position="626"/>
    </location>
</feature>
<dbReference type="PROSITE" id="PS50961">
    <property type="entry name" value="HTH_LA"/>
    <property type="match status" value="1"/>
</dbReference>
<accession>A0A6V7Q9W2</accession>
<feature type="region of interest" description="Disordered" evidence="3">
    <location>
        <begin position="612"/>
        <end position="681"/>
    </location>
</feature>
<evidence type="ECO:0000259" key="4">
    <source>
        <dbReference type="PROSITE" id="PS50961"/>
    </source>
</evidence>
<sequence>MEGGGGGGEAARLDPAGAPGASSSPWRKTQAASAPAPAPAEGRSAEGPVMGTESWPALADARQKGPASAAPAAKGSGPENGAAAAPPPPPPAQGSTGPHKSDGFNSNPPNKYHRSHHRRNGPKHYPLASGAPPFPVPLPYHPQPGQPMMYPIVHHPPVMVHEYRYQAGPFVPIGQARGVDTTRNLPQPPPRGDPNTWGPGAGTFGSRPHNIHEPGSRYNPPLYNMNMPRGIGPRTFFRPVSPNFGFAPGFVHGPAFPGPPPPPAMYYVPAVPPEIVRAPHFIAHPPSPAHADLTPSEVELREKKPSEKELKEKKSPEEELREKILNQIEYYFSDKNLPTDGYLLSVLDEQGWVSISIIAGFVEYVRNLTTDVPLILGALRSSSLIEVQGDKIRRRNDWHKWVSNSTNSVSMESQPIITMESKDKGAMDNSGISNETAESQATCKSQEEKSNIQDKSVLEWNVVKAQTAAADSQETAALSANCGIEVKKLLMQSSGRSEMQNIDGFTNGLVIESPSFCGDQSTFMLDEELELEQTSVEKGHNCPNGRVDDEEDEMDVNDQDVHRLIIVTQDIRIDKDDKAGSRESKSISNELASAISDGLYFYEQELQAKRSGNENISRAEVRDGGSRHSNFGSHTTDSKGSTTVSGNNGYKDTGHATSRRRHNKGNNSQTHASQKQRLFPSNFRCYPNGRNRQGIVSESPPGTSIGFFFGSTPPENCGPICSKLSSSSLAFPPGSSPPVGSMPKSFPPFQHPSHQLLEENKFKQQKYFKFHKRCLNDRKKLGIGCSQEMNTLYWFWSYFLRDMFNKSMYDEFRKLALEDAAAKYNYGLECLFRFYSYGLEKSFKEDIYKDFEQLTLEFYQKGNLYGLEKYWAFHHYRDSSKPLKKHPELERLLREEYRTLDDFRSKEKVGKAGGKECISSTTSSSSNSSTEKERDHATACHS</sequence>
<dbReference type="EMBL" id="LR862134">
    <property type="protein sequence ID" value="CAD1839974.1"/>
    <property type="molecule type" value="Genomic_DNA"/>
</dbReference>
<feature type="region of interest" description="Disordered" evidence="3">
    <location>
        <begin position="534"/>
        <end position="555"/>
    </location>
</feature>
<feature type="compositionally biased region" description="Polar residues" evidence="3">
    <location>
        <begin position="627"/>
        <end position="650"/>
    </location>
</feature>
<dbReference type="SUPFAM" id="SSF46785">
    <property type="entry name" value="Winged helix' DNA-binding domain"/>
    <property type="match status" value="1"/>
</dbReference>
<dbReference type="InterPro" id="IPR006630">
    <property type="entry name" value="La_HTH"/>
</dbReference>
<feature type="compositionally biased region" description="Low complexity" evidence="3">
    <location>
        <begin position="31"/>
        <end position="48"/>
    </location>
</feature>